<keyword evidence="8 13" id="KW-0812">Transmembrane</keyword>
<evidence type="ECO:0000256" key="11">
    <source>
        <dbReference type="ARBA" id="ARBA00023034"/>
    </source>
</evidence>
<dbReference type="PANTHER" id="PTHR10791:SF112">
    <property type="entry name" value="SUGAR TRANSPORTER SWEET1"/>
    <property type="match status" value="1"/>
</dbReference>
<sequence>MVTLFTVIALAQYYVFLSGAEPEVINSRVGLLCCVGSIVFCAAPLISLTEVFRTQCTDVLPFPLILATFLVTGLWWLYGLILQNPFVQYPNLIGCGLAGFQLLLFVVYPNKRKGTTTTTTTNGESRPV</sequence>
<keyword evidence="11" id="KW-0333">Golgi apparatus</keyword>
<evidence type="ECO:0000256" key="5">
    <source>
        <dbReference type="ARBA" id="ARBA00022448"/>
    </source>
</evidence>
<evidence type="ECO:0000256" key="9">
    <source>
        <dbReference type="ARBA" id="ARBA00022737"/>
    </source>
</evidence>
<proteinExistence type="inferred from homology"/>
<comment type="subcellular location">
    <subcellularLocation>
        <location evidence="1">Cell membrane</location>
        <topology evidence="1">Multi-pass membrane protein</topology>
    </subcellularLocation>
    <subcellularLocation>
        <location evidence="2">Golgi apparatus membrane</location>
        <topology evidence="2">Multi-pass membrane protein</topology>
    </subcellularLocation>
</comment>
<dbReference type="GO" id="GO:0051119">
    <property type="term" value="F:sugar transmembrane transporter activity"/>
    <property type="evidence" value="ECO:0007669"/>
    <property type="project" value="InterPro"/>
</dbReference>
<keyword evidence="6" id="KW-1003">Cell membrane</keyword>
<dbReference type="InterPro" id="IPR047664">
    <property type="entry name" value="SWEET"/>
</dbReference>
<dbReference type="GO" id="GO:0005886">
    <property type="term" value="C:plasma membrane"/>
    <property type="evidence" value="ECO:0007669"/>
    <property type="project" value="UniProtKB-SubCell"/>
</dbReference>
<keyword evidence="10 13" id="KW-1133">Transmembrane helix</keyword>
<dbReference type="GO" id="GO:0000139">
    <property type="term" value="C:Golgi membrane"/>
    <property type="evidence" value="ECO:0007669"/>
    <property type="project" value="UniProtKB-SubCell"/>
</dbReference>
<keyword evidence="15" id="KW-1185">Reference proteome</keyword>
<evidence type="ECO:0000256" key="8">
    <source>
        <dbReference type="ARBA" id="ARBA00022692"/>
    </source>
</evidence>
<evidence type="ECO:0000256" key="6">
    <source>
        <dbReference type="ARBA" id="ARBA00022475"/>
    </source>
</evidence>
<evidence type="ECO:0000256" key="13">
    <source>
        <dbReference type="SAM" id="Phobius"/>
    </source>
</evidence>
<evidence type="ECO:0000256" key="2">
    <source>
        <dbReference type="ARBA" id="ARBA00004653"/>
    </source>
</evidence>
<keyword evidence="7" id="KW-0762">Sugar transport</keyword>
<dbReference type="Gene3D" id="1.20.1280.290">
    <property type="match status" value="1"/>
</dbReference>
<evidence type="ECO:0000313" key="14">
    <source>
        <dbReference type="EMBL" id="KAK3850960.1"/>
    </source>
</evidence>
<name>A0AAE1BLE7_PETCI</name>
<dbReference type="PANTHER" id="PTHR10791">
    <property type="entry name" value="RAG1-ACTIVATING PROTEIN 1"/>
    <property type="match status" value="1"/>
</dbReference>
<evidence type="ECO:0000313" key="15">
    <source>
        <dbReference type="Proteomes" id="UP001286313"/>
    </source>
</evidence>
<reference evidence="14" key="1">
    <citation type="submission" date="2023-10" db="EMBL/GenBank/DDBJ databases">
        <title>Genome assemblies of two species of porcelain crab, Petrolisthes cinctipes and Petrolisthes manimaculis (Anomura: Porcellanidae).</title>
        <authorList>
            <person name="Angst P."/>
        </authorList>
    </citation>
    <scope>NUCLEOTIDE SEQUENCE</scope>
    <source>
        <strain evidence="14">PB745_01</strain>
        <tissue evidence="14">Gill</tissue>
    </source>
</reference>
<evidence type="ECO:0000256" key="3">
    <source>
        <dbReference type="ARBA" id="ARBA00007809"/>
    </source>
</evidence>
<evidence type="ECO:0000256" key="1">
    <source>
        <dbReference type="ARBA" id="ARBA00004651"/>
    </source>
</evidence>
<dbReference type="Proteomes" id="UP001286313">
    <property type="component" value="Unassembled WGS sequence"/>
</dbReference>
<evidence type="ECO:0000256" key="12">
    <source>
        <dbReference type="ARBA" id="ARBA00023136"/>
    </source>
</evidence>
<evidence type="ECO:0000256" key="10">
    <source>
        <dbReference type="ARBA" id="ARBA00022989"/>
    </source>
</evidence>
<dbReference type="EMBL" id="JAWQEG010008112">
    <property type="protein sequence ID" value="KAK3850960.1"/>
    <property type="molecule type" value="Genomic_DNA"/>
</dbReference>
<gene>
    <name evidence="14" type="ORF">Pcinc_042359</name>
</gene>
<dbReference type="InterPro" id="IPR004316">
    <property type="entry name" value="SWEET_rpt"/>
</dbReference>
<keyword evidence="9" id="KW-0677">Repeat</keyword>
<keyword evidence="12 13" id="KW-0472">Membrane</keyword>
<keyword evidence="5" id="KW-0813">Transport</keyword>
<organism evidence="14 15">
    <name type="scientific">Petrolisthes cinctipes</name>
    <name type="common">Flat porcelain crab</name>
    <dbReference type="NCBI Taxonomy" id="88211"/>
    <lineage>
        <taxon>Eukaryota</taxon>
        <taxon>Metazoa</taxon>
        <taxon>Ecdysozoa</taxon>
        <taxon>Arthropoda</taxon>
        <taxon>Crustacea</taxon>
        <taxon>Multicrustacea</taxon>
        <taxon>Malacostraca</taxon>
        <taxon>Eumalacostraca</taxon>
        <taxon>Eucarida</taxon>
        <taxon>Decapoda</taxon>
        <taxon>Pleocyemata</taxon>
        <taxon>Anomura</taxon>
        <taxon>Galatheoidea</taxon>
        <taxon>Porcellanidae</taxon>
        <taxon>Petrolisthes</taxon>
    </lineage>
</organism>
<dbReference type="AlphaFoldDB" id="A0AAE1BLE7"/>
<comment type="similarity">
    <text evidence="3">Belongs to the SWEET sugar transporter family.</text>
</comment>
<feature type="transmembrane region" description="Helical" evidence="13">
    <location>
        <begin position="87"/>
        <end position="108"/>
    </location>
</feature>
<feature type="transmembrane region" description="Helical" evidence="13">
    <location>
        <begin position="29"/>
        <end position="48"/>
    </location>
</feature>
<dbReference type="FunFam" id="1.20.1280.290:FF:000004">
    <property type="entry name" value="Sugar transporter SWEET"/>
    <property type="match status" value="1"/>
</dbReference>
<comment type="caution">
    <text evidence="14">The sequence shown here is derived from an EMBL/GenBank/DDBJ whole genome shotgun (WGS) entry which is preliminary data.</text>
</comment>
<protein>
    <recommendedName>
        <fullName evidence="4">Sugar transporter SWEET1</fullName>
    </recommendedName>
</protein>
<evidence type="ECO:0000256" key="7">
    <source>
        <dbReference type="ARBA" id="ARBA00022597"/>
    </source>
</evidence>
<feature type="transmembrane region" description="Helical" evidence="13">
    <location>
        <begin position="60"/>
        <end position="81"/>
    </location>
</feature>
<evidence type="ECO:0000256" key="4">
    <source>
        <dbReference type="ARBA" id="ARBA00021741"/>
    </source>
</evidence>
<dbReference type="Pfam" id="PF03083">
    <property type="entry name" value="MtN3_slv"/>
    <property type="match status" value="1"/>
</dbReference>
<accession>A0AAE1BLE7</accession>